<proteinExistence type="predicted"/>
<dbReference type="Proteomes" id="UP000186040">
    <property type="component" value="Unassembled WGS sequence"/>
</dbReference>
<accession>A0A1Q9LJD0</accession>
<evidence type="ECO:0000313" key="2">
    <source>
        <dbReference type="Proteomes" id="UP000186040"/>
    </source>
</evidence>
<reference evidence="1 2" key="1">
    <citation type="submission" date="2016-10" db="EMBL/GenBank/DDBJ databases">
        <title>The Draft Genome Sequence of Actinokineospora bangkokensis 44EHWT reveals the biosynthetic pathway of antifungal compounds Thailandins with unusual extender unit butylmalonyl-CoA.</title>
        <authorList>
            <person name="Greule A."/>
            <person name="Intra B."/>
            <person name="Flemming S."/>
            <person name="Rommel M.G."/>
            <person name="Panbangred W."/>
            <person name="Bechthold A."/>
        </authorList>
    </citation>
    <scope>NUCLEOTIDE SEQUENCE [LARGE SCALE GENOMIC DNA]</scope>
    <source>
        <strain evidence="1 2">44EHW</strain>
    </source>
</reference>
<evidence type="ECO:0000313" key="1">
    <source>
        <dbReference type="EMBL" id="OLR92138.1"/>
    </source>
</evidence>
<sequence length="68" mass="7752">MFDSEHAHLEHPDDPVIADRQDAARALLRYFLANADANDHVANDELVEEFRRRARSGRTLPAPRGDQD</sequence>
<dbReference type="STRING" id="1193682.BJP25_22625"/>
<protein>
    <submittedName>
        <fullName evidence="1">Uncharacterized protein</fullName>
    </submittedName>
</protein>
<name>A0A1Q9LJD0_9PSEU</name>
<keyword evidence="2" id="KW-1185">Reference proteome</keyword>
<comment type="caution">
    <text evidence="1">The sequence shown here is derived from an EMBL/GenBank/DDBJ whole genome shotgun (WGS) entry which is preliminary data.</text>
</comment>
<dbReference type="AlphaFoldDB" id="A0A1Q9LJD0"/>
<dbReference type="EMBL" id="MKQR01000017">
    <property type="protein sequence ID" value="OLR92138.1"/>
    <property type="molecule type" value="Genomic_DNA"/>
</dbReference>
<dbReference type="RefSeq" id="WP_075976026.1">
    <property type="nucleotide sequence ID" value="NZ_MKQR01000017.1"/>
</dbReference>
<organism evidence="1 2">
    <name type="scientific">Actinokineospora bangkokensis</name>
    <dbReference type="NCBI Taxonomy" id="1193682"/>
    <lineage>
        <taxon>Bacteria</taxon>
        <taxon>Bacillati</taxon>
        <taxon>Actinomycetota</taxon>
        <taxon>Actinomycetes</taxon>
        <taxon>Pseudonocardiales</taxon>
        <taxon>Pseudonocardiaceae</taxon>
        <taxon>Actinokineospora</taxon>
    </lineage>
</organism>
<gene>
    <name evidence="1" type="ORF">BJP25_22625</name>
</gene>